<dbReference type="InterPro" id="IPR015424">
    <property type="entry name" value="PyrdxlP-dep_Trfase"/>
</dbReference>
<dbReference type="EMBL" id="JBHUDO010000002">
    <property type="protein sequence ID" value="MFD1646078.1"/>
    <property type="molecule type" value="Genomic_DNA"/>
</dbReference>
<dbReference type="AlphaFoldDB" id="A0ABD6DJ24"/>
<dbReference type="InterPro" id="IPR015421">
    <property type="entry name" value="PyrdxlP-dep_Trfase_major"/>
</dbReference>
<dbReference type="Proteomes" id="UP001597034">
    <property type="component" value="Unassembled WGS sequence"/>
</dbReference>
<protein>
    <submittedName>
        <fullName evidence="3">DegT/DnrJ/EryC1/StrS family aminotransferase</fullName>
    </submittedName>
</protein>
<gene>
    <name evidence="3" type="ORF">ACFSBL_10330</name>
</gene>
<keyword evidence="1" id="KW-0663">Pyridoxal phosphate</keyword>
<evidence type="ECO:0000313" key="3">
    <source>
        <dbReference type="EMBL" id="MFD1646078.1"/>
    </source>
</evidence>
<dbReference type="PANTHER" id="PTHR30244">
    <property type="entry name" value="TRANSAMINASE"/>
    <property type="match status" value="1"/>
</dbReference>
<dbReference type="InterPro" id="IPR015422">
    <property type="entry name" value="PyrdxlP-dep_Trfase_small"/>
</dbReference>
<dbReference type="Pfam" id="PF01041">
    <property type="entry name" value="DegT_DnrJ_EryC1"/>
    <property type="match status" value="1"/>
</dbReference>
<reference evidence="3 4" key="1">
    <citation type="journal article" date="2019" name="Int. J. Syst. Evol. Microbiol.">
        <title>The Global Catalogue of Microorganisms (GCM) 10K type strain sequencing project: providing services to taxonomists for standard genome sequencing and annotation.</title>
        <authorList>
            <consortium name="The Broad Institute Genomics Platform"/>
            <consortium name="The Broad Institute Genome Sequencing Center for Infectious Disease"/>
            <person name="Wu L."/>
            <person name="Ma J."/>
        </authorList>
    </citation>
    <scope>NUCLEOTIDE SEQUENCE [LARGE SCALE GENOMIC DNA]</scope>
    <source>
        <strain evidence="3 4">CGMCC 1.10390</strain>
    </source>
</reference>
<evidence type="ECO:0000256" key="2">
    <source>
        <dbReference type="SAM" id="MobiDB-lite"/>
    </source>
</evidence>
<dbReference type="InterPro" id="IPR000653">
    <property type="entry name" value="DegT/StrS_aminotransferase"/>
</dbReference>
<proteinExistence type="inferred from homology"/>
<keyword evidence="4" id="KW-1185">Reference proteome</keyword>
<dbReference type="GO" id="GO:0008483">
    <property type="term" value="F:transaminase activity"/>
    <property type="evidence" value="ECO:0007669"/>
    <property type="project" value="UniProtKB-KW"/>
</dbReference>
<dbReference type="SUPFAM" id="SSF53383">
    <property type="entry name" value="PLP-dependent transferases"/>
    <property type="match status" value="1"/>
</dbReference>
<accession>A0ABD6DJ24</accession>
<feature type="region of interest" description="Disordered" evidence="2">
    <location>
        <begin position="228"/>
        <end position="251"/>
    </location>
</feature>
<comment type="caution">
    <text evidence="3">The sequence shown here is derived from an EMBL/GenBank/DDBJ whole genome shotgun (WGS) entry which is preliminary data.</text>
</comment>
<sequence length="380" mass="41333">MTTDASLARAERATVSYLGGGGQAALFWKGRVALYALLAALDVGDGDEIIVPGFTCVAVPNAIMYRGATPVYVDIDPETYTITAAAVEEALTPNTEVVLVQNSFGLAPDLDAINAVVPDDVALVEDCAHGLGGAYRGQPNGTVADAAFFSTQWSKPVSTGLGGIAYTTDDVIADALREVWQSSPAPTARERTVVRAQLLAYDLLFRPSLYWPLAKAYRFLTQRTGFMEGSSTSSELSSPSQPPGFEKRMGPAQADRLVSELAVLDERVARRRAHASTYDQWVAQFGLDPAPRAEYATHSFLRYPVEVEDKEAAISRAKERRVRLGTWFSTPIDPVEDGLARWDYEMGSCPVAESVCRRIVNLPTEQLVDRDDARFVLMGE</sequence>
<evidence type="ECO:0000313" key="4">
    <source>
        <dbReference type="Proteomes" id="UP001597034"/>
    </source>
</evidence>
<keyword evidence="3" id="KW-0808">Transferase</keyword>
<keyword evidence="3" id="KW-0032">Aminotransferase</keyword>
<feature type="compositionally biased region" description="Low complexity" evidence="2">
    <location>
        <begin position="230"/>
        <end position="239"/>
    </location>
</feature>
<dbReference type="Gene3D" id="3.40.640.10">
    <property type="entry name" value="Type I PLP-dependent aspartate aminotransferase-like (Major domain)"/>
    <property type="match status" value="1"/>
</dbReference>
<comment type="similarity">
    <text evidence="1">Belongs to the DegT/DnrJ/EryC1 family.</text>
</comment>
<organism evidence="3 4">
    <name type="scientific">Haloarchaeobius litoreus</name>
    <dbReference type="NCBI Taxonomy" id="755306"/>
    <lineage>
        <taxon>Archaea</taxon>
        <taxon>Methanobacteriati</taxon>
        <taxon>Methanobacteriota</taxon>
        <taxon>Stenosarchaea group</taxon>
        <taxon>Halobacteria</taxon>
        <taxon>Halobacteriales</taxon>
        <taxon>Halorubellaceae</taxon>
        <taxon>Haloarchaeobius</taxon>
    </lineage>
</organism>
<dbReference type="PIRSF" id="PIRSF000390">
    <property type="entry name" value="PLP_StrS"/>
    <property type="match status" value="1"/>
</dbReference>
<name>A0ABD6DJ24_9EURY</name>
<dbReference type="Gene3D" id="3.90.1150.10">
    <property type="entry name" value="Aspartate Aminotransferase, domain 1"/>
    <property type="match status" value="1"/>
</dbReference>
<dbReference type="RefSeq" id="WP_256398398.1">
    <property type="nucleotide sequence ID" value="NZ_JANHJR010000001.1"/>
</dbReference>
<evidence type="ECO:0000256" key="1">
    <source>
        <dbReference type="RuleBase" id="RU004508"/>
    </source>
</evidence>
<dbReference type="PANTHER" id="PTHR30244:SF34">
    <property type="entry name" value="DTDP-4-AMINO-4,6-DIDEOXYGALACTOSE TRANSAMINASE"/>
    <property type="match status" value="1"/>
</dbReference>